<evidence type="ECO:0000313" key="4">
    <source>
        <dbReference type="EMBL" id="MBP2703013.1"/>
    </source>
</evidence>
<dbReference type="AlphaFoldDB" id="A0A940WE84"/>
<dbReference type="RefSeq" id="WP_210154331.1">
    <property type="nucleotide sequence ID" value="NZ_JAFCNB010000002.1"/>
</dbReference>
<keyword evidence="5" id="KW-1185">Reference proteome</keyword>
<comment type="caution">
    <text evidence="4">The sequence shown here is derived from an EMBL/GenBank/DDBJ whole genome shotgun (WGS) entry which is preliminary data.</text>
</comment>
<dbReference type="SUPFAM" id="SSF52038">
    <property type="entry name" value="Barstar-related"/>
    <property type="match status" value="1"/>
</dbReference>
<reference evidence="4" key="1">
    <citation type="submission" date="2021-02" db="EMBL/GenBank/DDBJ databases">
        <title>Draft genome sequence of Microbispora sp. RL4-1S isolated from rice leaves in Thailand.</title>
        <authorList>
            <person name="Muangham S."/>
            <person name="Duangmal K."/>
        </authorList>
    </citation>
    <scope>NUCLEOTIDE SEQUENCE</scope>
    <source>
        <strain evidence="4">RL4-1S</strain>
    </source>
</reference>
<dbReference type="Proteomes" id="UP000674234">
    <property type="component" value="Unassembled WGS sequence"/>
</dbReference>
<dbReference type="EMBL" id="JAFCNB010000002">
    <property type="protein sequence ID" value="MBP2703013.1"/>
    <property type="molecule type" value="Genomic_DNA"/>
</dbReference>
<evidence type="ECO:0000313" key="5">
    <source>
        <dbReference type="Proteomes" id="UP000674234"/>
    </source>
</evidence>
<evidence type="ECO:0000256" key="1">
    <source>
        <dbReference type="ARBA" id="ARBA00006845"/>
    </source>
</evidence>
<dbReference type="Pfam" id="PF01337">
    <property type="entry name" value="Barstar"/>
    <property type="match status" value="1"/>
</dbReference>
<dbReference type="InterPro" id="IPR000468">
    <property type="entry name" value="Barstar"/>
</dbReference>
<evidence type="ECO:0000259" key="3">
    <source>
        <dbReference type="Pfam" id="PF01337"/>
    </source>
</evidence>
<gene>
    <name evidence="4" type="ORF">JOL79_04250</name>
</gene>
<feature type="compositionally biased region" description="Low complexity" evidence="2">
    <location>
        <begin position="13"/>
        <end position="33"/>
    </location>
</feature>
<evidence type="ECO:0000256" key="2">
    <source>
        <dbReference type="SAM" id="MobiDB-lite"/>
    </source>
</evidence>
<sequence length="142" mass="14435">MNARPLPSWLTVSADSGPDSGPDSGIGSDSGPASGFGSVPAVLDGRACRTRAGFFEEAARALHLPGYFGRNWDALSDSLRDAGPVTLSVWHAEDLLAAEPPGQFAALLAVLAVAAESGLTLALHTDEAGVAALRARVAEALA</sequence>
<dbReference type="InterPro" id="IPR035905">
    <property type="entry name" value="Barstar-like_sf"/>
</dbReference>
<name>A0A940WE84_9ACTN</name>
<feature type="domain" description="Barstar (barnase inhibitor)" evidence="3">
    <location>
        <begin position="41"/>
        <end position="117"/>
    </location>
</feature>
<protein>
    <submittedName>
        <fullName evidence="4">Barstar family protein</fullName>
    </submittedName>
</protein>
<accession>A0A940WE84</accession>
<feature type="region of interest" description="Disordered" evidence="2">
    <location>
        <begin position="1"/>
        <end position="33"/>
    </location>
</feature>
<dbReference type="Gene3D" id="3.30.370.10">
    <property type="entry name" value="Barstar-like"/>
    <property type="match status" value="1"/>
</dbReference>
<comment type="similarity">
    <text evidence="1">Belongs to the barstar family.</text>
</comment>
<proteinExistence type="inferred from homology"/>
<organism evidence="4 5">
    <name type="scientific">Microbispora oryzae</name>
    <dbReference type="NCBI Taxonomy" id="2806554"/>
    <lineage>
        <taxon>Bacteria</taxon>
        <taxon>Bacillati</taxon>
        <taxon>Actinomycetota</taxon>
        <taxon>Actinomycetes</taxon>
        <taxon>Streptosporangiales</taxon>
        <taxon>Streptosporangiaceae</taxon>
        <taxon>Microbispora</taxon>
    </lineage>
</organism>